<dbReference type="EMBL" id="JAAGSC010000028">
    <property type="protein sequence ID" value="NDY94382.1"/>
    <property type="molecule type" value="Genomic_DNA"/>
</dbReference>
<feature type="transmembrane region" description="Helical" evidence="1">
    <location>
        <begin position="49"/>
        <end position="72"/>
    </location>
</feature>
<reference evidence="2 3" key="1">
    <citation type="submission" date="2020-02" db="EMBL/GenBank/DDBJ databases">
        <authorList>
            <person name="Zhang X.-Y."/>
        </authorList>
    </citation>
    <scope>NUCLEOTIDE SEQUENCE [LARGE SCALE GENOMIC DNA]</scope>
    <source>
        <strain evidence="2 3">C33</strain>
    </source>
</reference>
<keyword evidence="1" id="KW-0812">Transmembrane</keyword>
<gene>
    <name evidence="2" type="ORF">G3I74_01380</name>
</gene>
<feature type="transmembrane region" description="Helical" evidence="1">
    <location>
        <begin position="12"/>
        <end position="37"/>
    </location>
</feature>
<comment type="caution">
    <text evidence="2">The sequence shown here is derived from an EMBL/GenBank/DDBJ whole genome shotgun (WGS) entry which is preliminary data.</text>
</comment>
<accession>A0A845UVW6</accession>
<keyword evidence="1" id="KW-0472">Membrane</keyword>
<protein>
    <submittedName>
        <fullName evidence="2">Uncharacterized protein</fullName>
    </submittedName>
</protein>
<sequence length="100" mass="10963">MEKVRGYKTPIWAQACMVLAGLGVVASIILAVVAFYGMQGRMSPAEAWIYVYLSAAVFLWAVPLGTLGAILAEINKYRISWSQKNGIDPEVRLSQDDISI</sequence>
<dbReference type="AlphaFoldDB" id="A0A845UVW6"/>
<name>A0A845UVW6_9GAMM</name>
<proteinExistence type="predicted"/>
<dbReference type="Proteomes" id="UP000484885">
    <property type="component" value="Unassembled WGS sequence"/>
</dbReference>
<evidence type="ECO:0000313" key="3">
    <source>
        <dbReference type="Proteomes" id="UP000484885"/>
    </source>
</evidence>
<evidence type="ECO:0000313" key="2">
    <source>
        <dbReference type="EMBL" id="NDY94382.1"/>
    </source>
</evidence>
<keyword evidence="3" id="KW-1185">Reference proteome</keyword>
<keyword evidence="1" id="KW-1133">Transmembrane helix</keyword>
<dbReference type="RefSeq" id="WP_164209449.1">
    <property type="nucleotide sequence ID" value="NZ_JAAGSC010000028.1"/>
</dbReference>
<evidence type="ECO:0000256" key="1">
    <source>
        <dbReference type="SAM" id="Phobius"/>
    </source>
</evidence>
<organism evidence="2 3">
    <name type="scientific">Wenzhouxiangella limi</name>
    <dbReference type="NCBI Taxonomy" id="2707351"/>
    <lineage>
        <taxon>Bacteria</taxon>
        <taxon>Pseudomonadati</taxon>
        <taxon>Pseudomonadota</taxon>
        <taxon>Gammaproteobacteria</taxon>
        <taxon>Chromatiales</taxon>
        <taxon>Wenzhouxiangellaceae</taxon>
        <taxon>Wenzhouxiangella</taxon>
    </lineage>
</organism>